<accession>A0ABW4DL23</accession>
<evidence type="ECO:0000313" key="2">
    <source>
        <dbReference type="EMBL" id="MFD1465339.1"/>
    </source>
</evidence>
<organism evidence="2 3">
    <name type="scientific">Lapidilactobacillus mulanensis</name>
    <dbReference type="NCBI Taxonomy" id="2485999"/>
    <lineage>
        <taxon>Bacteria</taxon>
        <taxon>Bacillati</taxon>
        <taxon>Bacillota</taxon>
        <taxon>Bacilli</taxon>
        <taxon>Lactobacillales</taxon>
        <taxon>Lactobacillaceae</taxon>
        <taxon>Lapidilactobacillus</taxon>
    </lineage>
</organism>
<protein>
    <submittedName>
        <fullName evidence="2">GNAT family N-acetyltransferase</fullName>
        <ecNumber evidence="2">2.3.-.-</ecNumber>
    </submittedName>
</protein>
<dbReference type="InterPro" id="IPR016181">
    <property type="entry name" value="Acyl_CoA_acyltransferase"/>
</dbReference>
<dbReference type="InterPro" id="IPR051908">
    <property type="entry name" value="Ribosomal_N-acetyltransferase"/>
</dbReference>
<sequence>MFSYRVDDDISLAISRRQDAKKIFEVVEKDVDYLSKWLPWPRSLKTVTDEEDSLKLLLLHFGQGESLNLVIWYQHEIAGSISFNKFDQKNQSSEIGYWLAGDLQGHGIMHRCVEAMFTIGFTEYDCEKIMIRAATENGPSNHVIQKAGFHFDGVERRAEKLEQGWVDYNCYSLKVES</sequence>
<keyword evidence="3" id="KW-1185">Reference proteome</keyword>
<comment type="caution">
    <text evidence="2">The sequence shown here is derived from an EMBL/GenBank/DDBJ whole genome shotgun (WGS) entry which is preliminary data.</text>
</comment>
<dbReference type="Gene3D" id="3.40.630.30">
    <property type="match status" value="1"/>
</dbReference>
<feature type="domain" description="N-acetyltransferase" evidence="1">
    <location>
        <begin position="21"/>
        <end position="171"/>
    </location>
</feature>
<dbReference type="InterPro" id="IPR000182">
    <property type="entry name" value="GNAT_dom"/>
</dbReference>
<keyword evidence="2" id="KW-0808">Transferase</keyword>
<dbReference type="PANTHER" id="PTHR43441">
    <property type="entry name" value="RIBOSOMAL-PROTEIN-SERINE ACETYLTRANSFERASE"/>
    <property type="match status" value="1"/>
</dbReference>
<dbReference type="EMBL" id="JBHTOF010000031">
    <property type="protein sequence ID" value="MFD1465339.1"/>
    <property type="molecule type" value="Genomic_DNA"/>
</dbReference>
<dbReference type="EC" id="2.3.-.-" evidence="2"/>
<dbReference type="GO" id="GO:0016746">
    <property type="term" value="F:acyltransferase activity"/>
    <property type="evidence" value="ECO:0007669"/>
    <property type="project" value="UniProtKB-KW"/>
</dbReference>
<dbReference type="Pfam" id="PF13302">
    <property type="entry name" value="Acetyltransf_3"/>
    <property type="match status" value="1"/>
</dbReference>
<keyword evidence="2" id="KW-0012">Acyltransferase</keyword>
<reference evidence="3" key="1">
    <citation type="journal article" date="2019" name="Int. J. Syst. Evol. Microbiol.">
        <title>The Global Catalogue of Microorganisms (GCM) 10K type strain sequencing project: providing services to taxonomists for standard genome sequencing and annotation.</title>
        <authorList>
            <consortium name="The Broad Institute Genomics Platform"/>
            <consortium name="The Broad Institute Genome Sequencing Center for Infectious Disease"/>
            <person name="Wu L."/>
            <person name="Ma J."/>
        </authorList>
    </citation>
    <scope>NUCLEOTIDE SEQUENCE [LARGE SCALE GENOMIC DNA]</scope>
    <source>
        <strain evidence="3">CCM 8951</strain>
    </source>
</reference>
<dbReference type="Proteomes" id="UP001597244">
    <property type="component" value="Unassembled WGS sequence"/>
</dbReference>
<dbReference type="RefSeq" id="WP_125578406.1">
    <property type="nucleotide sequence ID" value="NZ_JBHTOF010000031.1"/>
</dbReference>
<dbReference type="PANTHER" id="PTHR43441:SF11">
    <property type="entry name" value="RIBOSOMAL-PROTEIN-SERINE ACETYLTRANSFERASE"/>
    <property type="match status" value="1"/>
</dbReference>
<gene>
    <name evidence="2" type="ORF">ACFQ4L_04435</name>
</gene>
<proteinExistence type="predicted"/>
<evidence type="ECO:0000313" key="3">
    <source>
        <dbReference type="Proteomes" id="UP001597244"/>
    </source>
</evidence>
<name>A0ABW4DL23_9LACO</name>
<dbReference type="SUPFAM" id="SSF55729">
    <property type="entry name" value="Acyl-CoA N-acyltransferases (Nat)"/>
    <property type="match status" value="1"/>
</dbReference>
<evidence type="ECO:0000259" key="1">
    <source>
        <dbReference type="PROSITE" id="PS51186"/>
    </source>
</evidence>
<dbReference type="PROSITE" id="PS51186">
    <property type="entry name" value="GNAT"/>
    <property type="match status" value="1"/>
</dbReference>